<keyword evidence="2" id="KW-1185">Reference proteome</keyword>
<evidence type="ECO:0000313" key="2">
    <source>
        <dbReference type="Proteomes" id="UP001066276"/>
    </source>
</evidence>
<reference evidence="1" key="1">
    <citation type="journal article" date="2022" name="bioRxiv">
        <title>Sequencing and chromosome-scale assembly of the giantPleurodeles waltlgenome.</title>
        <authorList>
            <person name="Brown T."/>
            <person name="Elewa A."/>
            <person name="Iarovenko S."/>
            <person name="Subramanian E."/>
            <person name="Araus A.J."/>
            <person name="Petzold A."/>
            <person name="Susuki M."/>
            <person name="Suzuki K.-i.T."/>
            <person name="Hayashi T."/>
            <person name="Toyoda A."/>
            <person name="Oliveira C."/>
            <person name="Osipova E."/>
            <person name="Leigh N.D."/>
            <person name="Simon A."/>
            <person name="Yun M.H."/>
        </authorList>
    </citation>
    <scope>NUCLEOTIDE SEQUENCE</scope>
    <source>
        <strain evidence="1">20211129_DDA</strain>
        <tissue evidence="1">Liver</tissue>
    </source>
</reference>
<comment type="caution">
    <text evidence="1">The sequence shown here is derived from an EMBL/GenBank/DDBJ whole genome shotgun (WGS) entry which is preliminary data.</text>
</comment>
<dbReference type="AlphaFoldDB" id="A0AAV7RS20"/>
<protein>
    <submittedName>
        <fullName evidence="1">Uncharacterized protein</fullName>
    </submittedName>
</protein>
<accession>A0AAV7RS20</accession>
<dbReference type="EMBL" id="JANPWB010000009">
    <property type="protein sequence ID" value="KAJ1154352.1"/>
    <property type="molecule type" value="Genomic_DNA"/>
</dbReference>
<gene>
    <name evidence="1" type="ORF">NDU88_007104</name>
</gene>
<organism evidence="1 2">
    <name type="scientific">Pleurodeles waltl</name>
    <name type="common">Iberian ribbed newt</name>
    <dbReference type="NCBI Taxonomy" id="8319"/>
    <lineage>
        <taxon>Eukaryota</taxon>
        <taxon>Metazoa</taxon>
        <taxon>Chordata</taxon>
        <taxon>Craniata</taxon>
        <taxon>Vertebrata</taxon>
        <taxon>Euteleostomi</taxon>
        <taxon>Amphibia</taxon>
        <taxon>Batrachia</taxon>
        <taxon>Caudata</taxon>
        <taxon>Salamandroidea</taxon>
        <taxon>Salamandridae</taxon>
        <taxon>Pleurodelinae</taxon>
        <taxon>Pleurodeles</taxon>
    </lineage>
</organism>
<proteinExistence type="predicted"/>
<name>A0AAV7RS20_PLEWA</name>
<evidence type="ECO:0000313" key="1">
    <source>
        <dbReference type="EMBL" id="KAJ1154352.1"/>
    </source>
</evidence>
<sequence>MGDIFPICAGKKNQLRDPDCWAIFSPVCAKIAAGRRRQRYWCETRHASRKKNEERLARAGGTAAGGGRNLEAASVCAVGRARAVSQQRLSIGSAFARY</sequence>
<dbReference type="Proteomes" id="UP001066276">
    <property type="component" value="Chromosome 5"/>
</dbReference>